<organism evidence="1 2">
    <name type="scientific">Plakobranchus ocellatus</name>
    <dbReference type="NCBI Taxonomy" id="259542"/>
    <lineage>
        <taxon>Eukaryota</taxon>
        <taxon>Metazoa</taxon>
        <taxon>Spiralia</taxon>
        <taxon>Lophotrochozoa</taxon>
        <taxon>Mollusca</taxon>
        <taxon>Gastropoda</taxon>
        <taxon>Heterobranchia</taxon>
        <taxon>Euthyneura</taxon>
        <taxon>Panpulmonata</taxon>
        <taxon>Sacoglossa</taxon>
        <taxon>Placobranchoidea</taxon>
        <taxon>Plakobranchidae</taxon>
        <taxon>Plakobranchus</taxon>
    </lineage>
</organism>
<dbReference type="Proteomes" id="UP000735302">
    <property type="component" value="Unassembled WGS sequence"/>
</dbReference>
<gene>
    <name evidence="1" type="ORF">PoB_003142300</name>
</gene>
<accession>A0AAV4AEC8</accession>
<reference evidence="1 2" key="1">
    <citation type="journal article" date="2021" name="Elife">
        <title>Chloroplast acquisition without the gene transfer in kleptoplastic sea slugs, Plakobranchus ocellatus.</title>
        <authorList>
            <person name="Maeda T."/>
            <person name="Takahashi S."/>
            <person name="Yoshida T."/>
            <person name="Shimamura S."/>
            <person name="Takaki Y."/>
            <person name="Nagai Y."/>
            <person name="Toyoda A."/>
            <person name="Suzuki Y."/>
            <person name="Arimoto A."/>
            <person name="Ishii H."/>
            <person name="Satoh N."/>
            <person name="Nishiyama T."/>
            <person name="Hasebe M."/>
            <person name="Maruyama T."/>
            <person name="Minagawa J."/>
            <person name="Obokata J."/>
            <person name="Shigenobu S."/>
        </authorList>
    </citation>
    <scope>NUCLEOTIDE SEQUENCE [LARGE SCALE GENOMIC DNA]</scope>
</reference>
<sequence>MHTRHEIDKRVIRFQHRRIFRCKCVCSFMKIEQAYNFRSLFLFPPLPTLCVRSVGYRYEDLLSPHHCPTPSAIRRLDTDSRRPNTRYQPACTAKNKKKGRRALPHLFMNLADSRVGPRAREF</sequence>
<dbReference type="AlphaFoldDB" id="A0AAV4AEC8"/>
<evidence type="ECO:0000313" key="1">
    <source>
        <dbReference type="EMBL" id="GFO04918.1"/>
    </source>
</evidence>
<keyword evidence="2" id="KW-1185">Reference proteome</keyword>
<comment type="caution">
    <text evidence="1">The sequence shown here is derived from an EMBL/GenBank/DDBJ whole genome shotgun (WGS) entry which is preliminary data.</text>
</comment>
<name>A0AAV4AEC8_9GAST</name>
<evidence type="ECO:0000313" key="2">
    <source>
        <dbReference type="Proteomes" id="UP000735302"/>
    </source>
</evidence>
<protein>
    <submittedName>
        <fullName evidence="1">Uncharacterized protein</fullName>
    </submittedName>
</protein>
<dbReference type="EMBL" id="BLXT01003743">
    <property type="protein sequence ID" value="GFO04918.1"/>
    <property type="molecule type" value="Genomic_DNA"/>
</dbReference>
<proteinExistence type="predicted"/>